<keyword evidence="1" id="KW-0677">Repeat</keyword>
<evidence type="ECO:0000313" key="5">
    <source>
        <dbReference type="EMBL" id="SOB91278.1"/>
    </source>
</evidence>
<protein>
    <submittedName>
        <fullName evidence="5">Tetratricopeptide repeat protein</fullName>
    </submittedName>
</protein>
<dbReference type="AlphaFoldDB" id="A0A285RBY9"/>
<dbReference type="Gene3D" id="3.90.550.10">
    <property type="entry name" value="Spore Coat Polysaccharide Biosynthesis Protein SpsA, Chain A"/>
    <property type="match status" value="1"/>
</dbReference>
<dbReference type="SMART" id="SM00028">
    <property type="entry name" value="TPR"/>
    <property type="match status" value="1"/>
</dbReference>
<dbReference type="InterPro" id="IPR011990">
    <property type="entry name" value="TPR-like_helical_dom_sf"/>
</dbReference>
<feature type="domain" description="Glycosyltransferase 2-like" evidence="4">
    <location>
        <begin position="4"/>
        <end position="111"/>
    </location>
</feature>
<dbReference type="RefSeq" id="WP_161946592.1">
    <property type="nucleotide sequence ID" value="NZ_OBMQ01000001.1"/>
</dbReference>
<dbReference type="InterPro" id="IPR019734">
    <property type="entry name" value="TPR_rpt"/>
</dbReference>
<evidence type="ECO:0000256" key="3">
    <source>
        <dbReference type="PROSITE-ProRule" id="PRU00339"/>
    </source>
</evidence>
<evidence type="ECO:0000256" key="1">
    <source>
        <dbReference type="ARBA" id="ARBA00022737"/>
    </source>
</evidence>
<dbReference type="Pfam" id="PF07719">
    <property type="entry name" value="TPR_2"/>
    <property type="match status" value="1"/>
</dbReference>
<evidence type="ECO:0000256" key="2">
    <source>
        <dbReference type="ARBA" id="ARBA00022803"/>
    </source>
</evidence>
<dbReference type="CDD" id="cd00761">
    <property type="entry name" value="Glyco_tranf_GTA_type"/>
    <property type="match status" value="1"/>
</dbReference>
<dbReference type="InterPro" id="IPR013105">
    <property type="entry name" value="TPR_2"/>
</dbReference>
<evidence type="ECO:0000313" key="6">
    <source>
        <dbReference type="Proteomes" id="UP000219636"/>
    </source>
</evidence>
<dbReference type="SUPFAM" id="SSF53448">
    <property type="entry name" value="Nucleotide-diphospho-sugar transferases"/>
    <property type="match status" value="1"/>
</dbReference>
<sequence>MKISVVIPLYNAEKYILETLNSLINQTYPIDEILVVDDCGPDNSASIVEHYSKQYPVIKLLRQPHNQGGSAARNRGLQEAKNDWVLMMDADDTIHRDLLKRQIERLQEYIHVDPAPVCVHPAYLQTDADGNILENSEYRGQQLPFKETFGSLLVRNYIITPSGLLLNRDAALEIGGYKTNFLISEDAEFILRLSRKGTFVYLDKPYVYFRRHPMSITSDLKKASQAGKAILDIYTIDEIKEAVMCRNFPKQKNILDFVSLLYQYGRYEEGFKYLNQITEDDYAQSKLFLQSLFYIENKQFKEAAHYIDDLLVLNGEHGAALNNRAVLYAQSGNFSIAKQLFKKALELFPGYMDVTDNLKVLINGEGQYRFTKRELRKNLLRYS</sequence>
<dbReference type="InterPro" id="IPR001173">
    <property type="entry name" value="Glyco_trans_2-like"/>
</dbReference>
<dbReference type="InterPro" id="IPR050834">
    <property type="entry name" value="Glycosyltransf_2"/>
</dbReference>
<dbReference type="SUPFAM" id="SSF48452">
    <property type="entry name" value="TPR-like"/>
    <property type="match status" value="1"/>
</dbReference>
<feature type="repeat" description="TPR" evidence="3">
    <location>
        <begin position="318"/>
        <end position="351"/>
    </location>
</feature>
<dbReference type="PANTHER" id="PTHR43685">
    <property type="entry name" value="GLYCOSYLTRANSFERASE"/>
    <property type="match status" value="1"/>
</dbReference>
<keyword evidence="2 3" id="KW-0802">TPR repeat</keyword>
<gene>
    <name evidence="5" type="ORF">SAMN05880501_101282</name>
</gene>
<dbReference type="PROSITE" id="PS50005">
    <property type="entry name" value="TPR"/>
    <property type="match status" value="1"/>
</dbReference>
<organism evidence="5 6">
    <name type="scientific">Ureibacillus xyleni</name>
    <dbReference type="NCBI Taxonomy" id="614648"/>
    <lineage>
        <taxon>Bacteria</taxon>
        <taxon>Bacillati</taxon>
        <taxon>Bacillota</taxon>
        <taxon>Bacilli</taxon>
        <taxon>Bacillales</taxon>
        <taxon>Caryophanaceae</taxon>
        <taxon>Ureibacillus</taxon>
    </lineage>
</organism>
<accession>A0A285RBY9</accession>
<dbReference type="EMBL" id="OBMQ01000001">
    <property type="protein sequence ID" value="SOB91278.1"/>
    <property type="molecule type" value="Genomic_DNA"/>
</dbReference>
<reference evidence="6" key="1">
    <citation type="submission" date="2017-08" db="EMBL/GenBank/DDBJ databases">
        <authorList>
            <person name="Varghese N."/>
            <person name="Submissions S."/>
        </authorList>
    </citation>
    <scope>NUCLEOTIDE SEQUENCE [LARGE SCALE GENOMIC DNA]</scope>
    <source>
        <strain evidence="6">JC22</strain>
    </source>
</reference>
<dbReference type="PANTHER" id="PTHR43685:SF2">
    <property type="entry name" value="GLYCOSYLTRANSFERASE 2-LIKE DOMAIN-CONTAINING PROTEIN"/>
    <property type="match status" value="1"/>
</dbReference>
<name>A0A285RBY9_9BACL</name>
<dbReference type="Gene3D" id="1.25.40.10">
    <property type="entry name" value="Tetratricopeptide repeat domain"/>
    <property type="match status" value="1"/>
</dbReference>
<dbReference type="Pfam" id="PF00535">
    <property type="entry name" value="Glycos_transf_2"/>
    <property type="match status" value="1"/>
</dbReference>
<dbReference type="InterPro" id="IPR029044">
    <property type="entry name" value="Nucleotide-diphossugar_trans"/>
</dbReference>
<evidence type="ECO:0000259" key="4">
    <source>
        <dbReference type="Pfam" id="PF00535"/>
    </source>
</evidence>
<keyword evidence="6" id="KW-1185">Reference proteome</keyword>
<proteinExistence type="predicted"/>
<dbReference type="Proteomes" id="UP000219636">
    <property type="component" value="Unassembled WGS sequence"/>
</dbReference>